<evidence type="ECO:0000313" key="1">
    <source>
        <dbReference type="EMBL" id="NJC72089.1"/>
    </source>
</evidence>
<accession>A0ABX0Y155</accession>
<evidence type="ECO:0000313" key="2">
    <source>
        <dbReference type="Proteomes" id="UP000722989"/>
    </source>
</evidence>
<dbReference type="Proteomes" id="UP000722989">
    <property type="component" value="Unassembled WGS sequence"/>
</dbReference>
<gene>
    <name evidence="1" type="ORF">HC031_20555</name>
</gene>
<dbReference type="RefSeq" id="WP_167927004.1">
    <property type="nucleotide sequence ID" value="NZ_JAATVY010000016.1"/>
</dbReference>
<name>A0ABX0Y155_9ACTN</name>
<proteinExistence type="predicted"/>
<sequence>MGYEWDPWYLPRLFGVEPYEVMQALYDDRPRLPQSMRSAEGLLVPTVWCRTRSGRPLIVVLGATEKPFEWLIRGVRDMDEAEAAIFAAWEAHHG</sequence>
<keyword evidence="2" id="KW-1185">Reference proteome</keyword>
<reference evidence="1 2" key="1">
    <citation type="submission" date="2020-03" db="EMBL/GenBank/DDBJ databases">
        <title>WGS of the type strain of Planosporangium spp.</title>
        <authorList>
            <person name="Thawai C."/>
        </authorList>
    </citation>
    <scope>NUCLEOTIDE SEQUENCE [LARGE SCALE GENOMIC DNA]</scope>
    <source>
        <strain evidence="1 2">TBRC 5610</strain>
    </source>
</reference>
<protein>
    <submittedName>
        <fullName evidence="1">Uncharacterized protein</fullName>
    </submittedName>
</protein>
<comment type="caution">
    <text evidence="1">The sequence shown here is derived from an EMBL/GenBank/DDBJ whole genome shotgun (WGS) entry which is preliminary data.</text>
</comment>
<dbReference type="EMBL" id="JAATVY010000016">
    <property type="protein sequence ID" value="NJC72089.1"/>
    <property type="molecule type" value="Genomic_DNA"/>
</dbReference>
<organism evidence="1 2">
    <name type="scientific">Planosporangium thailandense</name>
    <dbReference type="NCBI Taxonomy" id="765197"/>
    <lineage>
        <taxon>Bacteria</taxon>
        <taxon>Bacillati</taxon>
        <taxon>Actinomycetota</taxon>
        <taxon>Actinomycetes</taxon>
        <taxon>Micromonosporales</taxon>
        <taxon>Micromonosporaceae</taxon>
        <taxon>Planosporangium</taxon>
    </lineage>
</organism>